<dbReference type="eggNOG" id="COG3764">
    <property type="taxonomic scope" value="Bacteria"/>
</dbReference>
<dbReference type="AlphaFoldDB" id="A0A023X0S2"/>
<evidence type="ECO:0000313" key="6">
    <source>
        <dbReference type="EMBL" id="MDX5892999.1"/>
    </source>
</evidence>
<feature type="compositionally biased region" description="Basic and acidic residues" evidence="3">
    <location>
        <begin position="10"/>
        <end position="25"/>
    </location>
</feature>
<dbReference type="Pfam" id="PF04203">
    <property type="entry name" value="Sortase"/>
    <property type="match status" value="1"/>
</dbReference>
<keyword evidence="4" id="KW-1133">Transmembrane helix</keyword>
<gene>
    <name evidence="5" type="ORF">RradSPS_0302</name>
    <name evidence="6" type="ORF">SIL72_03040</name>
</gene>
<dbReference type="GO" id="GO:0016787">
    <property type="term" value="F:hydrolase activity"/>
    <property type="evidence" value="ECO:0007669"/>
    <property type="project" value="UniProtKB-KW"/>
</dbReference>
<dbReference type="CDD" id="cd05830">
    <property type="entry name" value="Sortase_E"/>
    <property type="match status" value="1"/>
</dbReference>
<name>A0A023X0S2_RUBRA</name>
<dbReference type="Proteomes" id="UP000025229">
    <property type="component" value="Chromosome"/>
</dbReference>
<dbReference type="RefSeq" id="WP_051589206.1">
    <property type="nucleotide sequence ID" value="NZ_CP007514.1"/>
</dbReference>
<feature type="transmembrane region" description="Helical" evidence="4">
    <location>
        <begin position="54"/>
        <end position="75"/>
    </location>
</feature>
<feature type="active site" description="Acyl-thioester intermediate" evidence="2">
    <location>
        <position position="217"/>
    </location>
</feature>
<dbReference type="NCBIfam" id="TIGR01076">
    <property type="entry name" value="sortase_fam"/>
    <property type="match status" value="1"/>
</dbReference>
<dbReference type="STRING" id="42256.RradSPS_0302"/>
<evidence type="ECO:0000256" key="3">
    <source>
        <dbReference type="SAM" id="MobiDB-lite"/>
    </source>
</evidence>
<keyword evidence="4" id="KW-0812">Transmembrane</keyword>
<reference evidence="6" key="2">
    <citation type="submission" date="2023-11" db="EMBL/GenBank/DDBJ databases">
        <title>MicrobeMod: A computational toolkit for identifying prokaryotic methylation and restriction-modification with nanopore sequencing.</title>
        <authorList>
            <person name="Crits-Christoph A."/>
            <person name="Kang S.C."/>
            <person name="Lee H."/>
            <person name="Ostrov N."/>
        </authorList>
    </citation>
    <scope>NUCLEOTIDE SEQUENCE</scope>
    <source>
        <strain evidence="6">ATCC 51242</strain>
    </source>
</reference>
<proteinExistence type="predicted"/>
<evidence type="ECO:0000256" key="4">
    <source>
        <dbReference type="SAM" id="Phobius"/>
    </source>
</evidence>
<keyword evidence="7" id="KW-1185">Reference proteome</keyword>
<dbReference type="Proteomes" id="UP001281130">
    <property type="component" value="Unassembled WGS sequence"/>
</dbReference>
<feature type="region of interest" description="Disordered" evidence="3">
    <location>
        <begin position="1"/>
        <end position="49"/>
    </location>
</feature>
<dbReference type="Gene3D" id="2.40.260.10">
    <property type="entry name" value="Sortase"/>
    <property type="match status" value="1"/>
</dbReference>
<dbReference type="InterPro" id="IPR005754">
    <property type="entry name" value="Sortase"/>
</dbReference>
<dbReference type="InterPro" id="IPR042003">
    <property type="entry name" value="Sortase_E"/>
</dbReference>
<evidence type="ECO:0000313" key="7">
    <source>
        <dbReference type="Proteomes" id="UP000025229"/>
    </source>
</evidence>
<evidence type="ECO:0000256" key="2">
    <source>
        <dbReference type="PIRSR" id="PIRSR605754-1"/>
    </source>
</evidence>
<keyword evidence="4" id="KW-0472">Membrane</keyword>
<dbReference type="InterPro" id="IPR023365">
    <property type="entry name" value="Sortase_dom-sf"/>
</dbReference>
<keyword evidence="1" id="KW-0378">Hydrolase</keyword>
<reference evidence="5 7" key="1">
    <citation type="submission" date="2014-03" db="EMBL/GenBank/DDBJ databases">
        <title>Complete genome sequence of the Radio-Resistant Rubrobacter radiotolerans RSPS-4.</title>
        <authorList>
            <person name="Egas C.C."/>
            <person name="Barroso C.C."/>
            <person name="Froufe H.J.C."/>
            <person name="Pacheco J.J."/>
            <person name="Albuquerque L.L."/>
            <person name="da Costa M.M.S."/>
        </authorList>
    </citation>
    <scope>NUCLEOTIDE SEQUENCE [LARGE SCALE GENOMIC DNA]</scope>
    <source>
        <strain evidence="5 7">RSPS-4</strain>
    </source>
</reference>
<evidence type="ECO:0000313" key="5">
    <source>
        <dbReference type="EMBL" id="AHY45585.1"/>
    </source>
</evidence>
<sequence>MKVYRSSRFGLREPRSPGGAREPERSSFPPATSRRERRRAEKKEKRQRRGRRPLAALLSFVMVLAGVGVLAYAVLGGGTLTGIVNSVVNPVEPPSSTEMTLTVPEMSRVKDAPVFTASAADTAALDAGAVHVEGTGFPWEQEANVYIAGHRLGYAGTGSFLQFYDLTKLENGDEIILTDSNGTRYTYTVFNEMRVSPTDAHVLDPTPGKNIVSLQTCSLPDYSQRIIVQGELTSVA</sequence>
<feature type="active site" description="Proton donor/acceptor" evidence="2">
    <location>
        <position position="150"/>
    </location>
</feature>
<evidence type="ECO:0000256" key="1">
    <source>
        <dbReference type="ARBA" id="ARBA00022801"/>
    </source>
</evidence>
<accession>A0A023X0S2</accession>
<dbReference type="KEGG" id="rrd:RradSPS_0302"/>
<dbReference type="SUPFAM" id="SSF63817">
    <property type="entry name" value="Sortase"/>
    <property type="match status" value="1"/>
</dbReference>
<dbReference type="EMBL" id="JAWXXX010000001">
    <property type="protein sequence ID" value="MDX5892999.1"/>
    <property type="molecule type" value="Genomic_DNA"/>
</dbReference>
<protein>
    <submittedName>
        <fullName evidence="5 6">Sortase</fullName>
    </submittedName>
</protein>
<organism evidence="5 7">
    <name type="scientific">Rubrobacter radiotolerans</name>
    <name type="common">Arthrobacter radiotolerans</name>
    <dbReference type="NCBI Taxonomy" id="42256"/>
    <lineage>
        <taxon>Bacteria</taxon>
        <taxon>Bacillati</taxon>
        <taxon>Actinomycetota</taxon>
        <taxon>Rubrobacteria</taxon>
        <taxon>Rubrobacterales</taxon>
        <taxon>Rubrobacteraceae</taxon>
        <taxon>Rubrobacter</taxon>
    </lineage>
</organism>
<dbReference type="EMBL" id="CP007514">
    <property type="protein sequence ID" value="AHY45585.1"/>
    <property type="molecule type" value="Genomic_DNA"/>
</dbReference>
<dbReference type="HOGENOM" id="CLU_108927_0_0_11"/>